<accession>A0A2P2MK14</accession>
<dbReference type="EMBL" id="GGEC01050089">
    <property type="protein sequence ID" value="MBX30573.1"/>
    <property type="molecule type" value="Transcribed_RNA"/>
</dbReference>
<proteinExistence type="predicted"/>
<name>A0A2P2MK14_RHIMU</name>
<dbReference type="GO" id="GO:0006623">
    <property type="term" value="P:protein targeting to vacuole"/>
    <property type="evidence" value="ECO:0007669"/>
    <property type="project" value="TreeGrafter"/>
</dbReference>
<dbReference type="GO" id="GO:0045053">
    <property type="term" value="P:protein retention in Golgi apparatus"/>
    <property type="evidence" value="ECO:0007669"/>
    <property type="project" value="TreeGrafter"/>
</dbReference>
<dbReference type="PANTHER" id="PTHR16166:SF143">
    <property type="entry name" value="PROTEIN SORTING-ASSOCIATED PROTEIN, PUTATIVE (DUF1162)-RELATED"/>
    <property type="match status" value="1"/>
</dbReference>
<dbReference type="PANTHER" id="PTHR16166">
    <property type="entry name" value="VACUOLAR PROTEIN SORTING-ASSOCIATED PROTEIN VPS13"/>
    <property type="match status" value="1"/>
</dbReference>
<protein>
    <submittedName>
        <fullName evidence="1">Uncharacterized protein LOC105135080 isoform X6</fullName>
    </submittedName>
</protein>
<evidence type="ECO:0000313" key="1">
    <source>
        <dbReference type="EMBL" id="MBX30573.1"/>
    </source>
</evidence>
<dbReference type="AlphaFoldDB" id="A0A2P2MK14"/>
<dbReference type="InterPro" id="IPR026847">
    <property type="entry name" value="VPS13"/>
</dbReference>
<organism evidence="1">
    <name type="scientific">Rhizophora mucronata</name>
    <name type="common">Asiatic mangrove</name>
    <dbReference type="NCBI Taxonomy" id="61149"/>
    <lineage>
        <taxon>Eukaryota</taxon>
        <taxon>Viridiplantae</taxon>
        <taxon>Streptophyta</taxon>
        <taxon>Embryophyta</taxon>
        <taxon>Tracheophyta</taxon>
        <taxon>Spermatophyta</taxon>
        <taxon>Magnoliopsida</taxon>
        <taxon>eudicotyledons</taxon>
        <taxon>Gunneridae</taxon>
        <taxon>Pentapetalae</taxon>
        <taxon>rosids</taxon>
        <taxon>fabids</taxon>
        <taxon>Malpighiales</taxon>
        <taxon>Rhizophoraceae</taxon>
        <taxon>Rhizophora</taxon>
    </lineage>
</organism>
<reference evidence="1" key="1">
    <citation type="submission" date="2018-02" db="EMBL/GenBank/DDBJ databases">
        <title>Rhizophora mucronata_Transcriptome.</title>
        <authorList>
            <person name="Meera S.P."/>
            <person name="Sreeshan A."/>
            <person name="Augustine A."/>
        </authorList>
    </citation>
    <scope>NUCLEOTIDE SEQUENCE</scope>
    <source>
        <tissue evidence="1">Leaf</tissue>
    </source>
</reference>
<sequence length="243" mass="27876">MQLDSAQILFGLRFSSLTVKQNPVGSSSGKLVGGQVNKTLDIKGLAIYCGTHKGIIESTSLDDETDYKFWCNEGSESNLFDHLLHPFDVSVSLVFNRAGKLDGDSPQYSIVAELTAMAMCLNEVQLQHILTLSDYFSTSCLREKYGRYRPWGSPLSRKLDGWQKLWWHYAQESVLSDVRKKLKKSSWRYLGQRLNYRRKYITLYKTKLELLQREQVFVFSWSCIHASIESSQAIHSFLVICKP</sequence>